<organism evidence="12 13">
    <name type="scientific">Clohesyomyces aquaticus</name>
    <dbReference type="NCBI Taxonomy" id="1231657"/>
    <lineage>
        <taxon>Eukaryota</taxon>
        <taxon>Fungi</taxon>
        <taxon>Dikarya</taxon>
        <taxon>Ascomycota</taxon>
        <taxon>Pezizomycotina</taxon>
        <taxon>Dothideomycetes</taxon>
        <taxon>Pleosporomycetidae</taxon>
        <taxon>Pleosporales</taxon>
        <taxon>Lindgomycetaceae</taxon>
        <taxon>Clohesyomyces</taxon>
    </lineage>
</organism>
<evidence type="ECO:0000256" key="4">
    <source>
        <dbReference type="ARBA" id="ARBA00022989"/>
    </source>
</evidence>
<keyword evidence="3 8" id="KW-0812">Transmembrane</keyword>
<dbReference type="STRING" id="1231657.A0A1Y1YLG2"/>
<feature type="transmembrane region" description="Helical" evidence="10">
    <location>
        <begin position="126"/>
        <end position="146"/>
    </location>
</feature>
<dbReference type="PRINTS" id="PR01333">
    <property type="entry name" value="2POREKCHANEL"/>
</dbReference>
<gene>
    <name evidence="12" type="ORF">BCR34DRAFT_593133</name>
</gene>
<dbReference type="GO" id="GO:0022841">
    <property type="term" value="F:potassium ion leak channel activity"/>
    <property type="evidence" value="ECO:0007669"/>
    <property type="project" value="TreeGrafter"/>
</dbReference>
<dbReference type="PANTHER" id="PTHR11003">
    <property type="entry name" value="POTASSIUM CHANNEL, SUBFAMILY K"/>
    <property type="match status" value="1"/>
</dbReference>
<sequence>MSASEWKFSHQNQANMEDPKRPNTEHELLTDERNKMALGRWWFASELCPLLADALAPLATGFTACSLTGGWVALTIEAEKETLAQTQTNQTWVIVLNAICLCAGLMSIALSYIFRWSLSSFVIREAGLSIQCFGLAALIIAAHYTAKPQKSSGEVRMCQAYYYAIFSSILSFTALLCVLLHGIGILKEYYVRRSKRSPIHAALYRQSACLTIYLLIGAAIFAHMEDWAFLDALFWADFTILTIGLGGEFVPKTALGRALLLPYALLGMILVALLVISVRQLLRSGLRSLTNHFAASDLNQLRHTLARINGTANPTIDERAFDLLHHIVPRAEKRCRRIALLISIVGALTLLLGGAAIFEITEAAEEWTYGTSCYFAYISLLTIGYGDYVPTSEAGKSVFFVWSLLAVPILTIFINNSVDAAYGTIRGLLFPFRRFFQCRRCHMKKEAQRSVEAQRMDARDCMSPTAEKRIDTRETGGVSTAKKERVCIEPGEPSAASRNLNTNVSRGTIRLHCYILAQELGSAILEANRESPKKYTFNEWRYYVRLLGQSTGGECLNRVPANEGYEGKLKTPMEVGHSSFMLPSKQVIEWMGETSPLLSNNEPEWVSLSLLSRLTDLLRWMATLEGDAEK</sequence>
<evidence type="ECO:0000256" key="3">
    <source>
        <dbReference type="ARBA" id="ARBA00022692"/>
    </source>
</evidence>
<dbReference type="SUPFAM" id="SSF81324">
    <property type="entry name" value="Voltage-gated potassium channels"/>
    <property type="match status" value="2"/>
</dbReference>
<keyword evidence="13" id="KW-1185">Reference proteome</keyword>
<accession>A0A1Y1YLG2</accession>
<name>A0A1Y1YLG2_9PLEO</name>
<dbReference type="PANTHER" id="PTHR11003:SF342">
    <property type="entry name" value="OUTWARD-RECTIFIER POTASSIUM CHANNEL TOK1"/>
    <property type="match status" value="1"/>
</dbReference>
<dbReference type="Gene3D" id="1.10.287.70">
    <property type="match status" value="2"/>
</dbReference>
<dbReference type="Pfam" id="PF07885">
    <property type="entry name" value="Ion_trans_2"/>
    <property type="match status" value="2"/>
</dbReference>
<evidence type="ECO:0000256" key="6">
    <source>
        <dbReference type="ARBA" id="ARBA00023136"/>
    </source>
</evidence>
<evidence type="ECO:0000256" key="2">
    <source>
        <dbReference type="ARBA" id="ARBA00022448"/>
    </source>
</evidence>
<evidence type="ECO:0000313" key="12">
    <source>
        <dbReference type="EMBL" id="ORX98673.1"/>
    </source>
</evidence>
<feature type="transmembrane region" description="Helical" evidence="10">
    <location>
        <begin position="260"/>
        <end position="278"/>
    </location>
</feature>
<feature type="region of interest" description="Disordered" evidence="9">
    <location>
        <begin position="1"/>
        <end position="24"/>
    </location>
</feature>
<dbReference type="OrthoDB" id="297496at2759"/>
<feature type="transmembrane region" description="Helical" evidence="10">
    <location>
        <begin position="397"/>
        <end position="414"/>
    </location>
</feature>
<dbReference type="GO" id="GO:0005886">
    <property type="term" value="C:plasma membrane"/>
    <property type="evidence" value="ECO:0007669"/>
    <property type="project" value="TreeGrafter"/>
</dbReference>
<feature type="transmembrane region" description="Helical" evidence="10">
    <location>
        <begin position="207"/>
        <end position="224"/>
    </location>
</feature>
<comment type="subcellular location">
    <subcellularLocation>
        <location evidence="1">Membrane</location>
        <topology evidence="1">Multi-pass membrane protein</topology>
    </subcellularLocation>
</comment>
<feature type="transmembrane region" description="Helical" evidence="10">
    <location>
        <begin position="367"/>
        <end position="385"/>
    </location>
</feature>
<evidence type="ECO:0000256" key="10">
    <source>
        <dbReference type="SAM" id="Phobius"/>
    </source>
</evidence>
<dbReference type="InterPro" id="IPR003280">
    <property type="entry name" value="2pore_dom_K_chnl"/>
</dbReference>
<keyword evidence="6 10" id="KW-0472">Membrane</keyword>
<dbReference type="GO" id="GO:0015271">
    <property type="term" value="F:outward rectifier potassium channel activity"/>
    <property type="evidence" value="ECO:0007669"/>
    <property type="project" value="TreeGrafter"/>
</dbReference>
<feature type="compositionally biased region" description="Polar residues" evidence="9">
    <location>
        <begin position="1"/>
        <end position="15"/>
    </location>
</feature>
<reference evidence="12 13" key="1">
    <citation type="submission" date="2016-07" db="EMBL/GenBank/DDBJ databases">
        <title>Pervasive Adenine N6-methylation of Active Genes in Fungi.</title>
        <authorList>
            <consortium name="DOE Joint Genome Institute"/>
            <person name="Mondo S.J."/>
            <person name="Dannebaum R.O."/>
            <person name="Kuo R.C."/>
            <person name="Labutti K."/>
            <person name="Haridas S."/>
            <person name="Kuo A."/>
            <person name="Salamov A."/>
            <person name="Ahrendt S.R."/>
            <person name="Lipzen A."/>
            <person name="Sullivan W."/>
            <person name="Andreopoulos W.B."/>
            <person name="Clum A."/>
            <person name="Lindquist E."/>
            <person name="Daum C."/>
            <person name="Ramamoorthy G.K."/>
            <person name="Gryganskyi A."/>
            <person name="Culley D."/>
            <person name="Magnuson J.K."/>
            <person name="James T.Y."/>
            <person name="O'Malley M.A."/>
            <person name="Stajich J.E."/>
            <person name="Spatafora J.W."/>
            <person name="Visel A."/>
            <person name="Grigoriev I.V."/>
        </authorList>
    </citation>
    <scope>NUCLEOTIDE SEQUENCE [LARGE SCALE GENOMIC DNA]</scope>
    <source>
        <strain evidence="12 13">CBS 115471</strain>
    </source>
</reference>
<protein>
    <recommendedName>
        <fullName evidence="11">Potassium channel domain-containing protein</fullName>
    </recommendedName>
</protein>
<evidence type="ECO:0000313" key="13">
    <source>
        <dbReference type="Proteomes" id="UP000193144"/>
    </source>
</evidence>
<proteinExistence type="inferred from homology"/>
<feature type="transmembrane region" description="Helical" evidence="10">
    <location>
        <begin position="161"/>
        <end position="186"/>
    </location>
</feature>
<dbReference type="EMBL" id="MCFA01000211">
    <property type="protein sequence ID" value="ORX98673.1"/>
    <property type="molecule type" value="Genomic_DNA"/>
</dbReference>
<feature type="transmembrane region" description="Helical" evidence="10">
    <location>
        <begin position="92"/>
        <end position="114"/>
    </location>
</feature>
<keyword evidence="2 8" id="KW-0813">Transport</keyword>
<feature type="domain" description="Potassium channel" evidence="11">
    <location>
        <begin position="209"/>
        <end position="282"/>
    </location>
</feature>
<keyword evidence="4 10" id="KW-1133">Transmembrane helix</keyword>
<keyword evidence="7 8" id="KW-0407">Ion channel</keyword>
<feature type="transmembrane region" description="Helical" evidence="10">
    <location>
        <begin position="338"/>
        <end position="361"/>
    </location>
</feature>
<evidence type="ECO:0000256" key="8">
    <source>
        <dbReference type="RuleBase" id="RU003857"/>
    </source>
</evidence>
<dbReference type="GO" id="GO:0030322">
    <property type="term" value="P:stabilization of membrane potential"/>
    <property type="evidence" value="ECO:0007669"/>
    <property type="project" value="TreeGrafter"/>
</dbReference>
<dbReference type="AlphaFoldDB" id="A0A1Y1YLG2"/>
<evidence type="ECO:0000256" key="5">
    <source>
        <dbReference type="ARBA" id="ARBA00023065"/>
    </source>
</evidence>
<dbReference type="InterPro" id="IPR013099">
    <property type="entry name" value="K_chnl_dom"/>
</dbReference>
<dbReference type="Proteomes" id="UP000193144">
    <property type="component" value="Unassembled WGS sequence"/>
</dbReference>
<comment type="similarity">
    <text evidence="8">Belongs to the two pore domain potassium channel (TC 1.A.1.8) family.</text>
</comment>
<comment type="caution">
    <text evidence="12">The sequence shown here is derived from an EMBL/GenBank/DDBJ whole genome shotgun (WGS) entry which is preliminary data.</text>
</comment>
<evidence type="ECO:0000256" key="7">
    <source>
        <dbReference type="ARBA" id="ARBA00023303"/>
    </source>
</evidence>
<keyword evidence="5 8" id="KW-0406">Ion transport</keyword>
<feature type="domain" description="Potassium channel" evidence="11">
    <location>
        <begin position="348"/>
        <end position="419"/>
    </location>
</feature>
<evidence type="ECO:0000259" key="11">
    <source>
        <dbReference type="Pfam" id="PF07885"/>
    </source>
</evidence>
<evidence type="ECO:0000256" key="9">
    <source>
        <dbReference type="SAM" id="MobiDB-lite"/>
    </source>
</evidence>
<evidence type="ECO:0000256" key="1">
    <source>
        <dbReference type="ARBA" id="ARBA00004141"/>
    </source>
</evidence>